<dbReference type="KEGG" id="mmai:sS8_3831"/>
<evidence type="ECO:0000313" key="1">
    <source>
        <dbReference type="EMBL" id="BBA35768.1"/>
    </source>
</evidence>
<name>A0A250KVR8_9GAMM</name>
<accession>A0A250KVR8</accession>
<dbReference type="Proteomes" id="UP000266313">
    <property type="component" value="Chromosome"/>
</dbReference>
<keyword evidence="2" id="KW-1185">Reference proteome</keyword>
<dbReference type="RefSeq" id="WP_119631062.1">
    <property type="nucleotide sequence ID" value="NZ_AP017928.1"/>
</dbReference>
<organism evidence="1 2">
    <name type="scientific">Methylocaldum marinum</name>
    <dbReference type="NCBI Taxonomy" id="1432792"/>
    <lineage>
        <taxon>Bacteria</taxon>
        <taxon>Pseudomonadati</taxon>
        <taxon>Pseudomonadota</taxon>
        <taxon>Gammaproteobacteria</taxon>
        <taxon>Methylococcales</taxon>
        <taxon>Methylococcaceae</taxon>
        <taxon>Methylocaldum</taxon>
    </lineage>
</organism>
<dbReference type="AlphaFoldDB" id="A0A250KVR8"/>
<gene>
    <name evidence="1" type="ORF">sS8_3831</name>
</gene>
<dbReference type="EMBL" id="AP017928">
    <property type="protein sequence ID" value="BBA35768.1"/>
    <property type="molecule type" value="Genomic_DNA"/>
</dbReference>
<protein>
    <submittedName>
        <fullName evidence="1">Transposase</fullName>
    </submittedName>
</protein>
<reference evidence="1 2" key="1">
    <citation type="submission" date="2016-12" db="EMBL/GenBank/DDBJ databases">
        <title>Genome sequencing of Methylocaldum marinum.</title>
        <authorList>
            <person name="Takeuchi M."/>
            <person name="Kamagata Y."/>
            <person name="Hiraoka S."/>
            <person name="Oshima K."/>
            <person name="Hattori M."/>
            <person name="Iwasaki W."/>
        </authorList>
    </citation>
    <scope>NUCLEOTIDE SEQUENCE [LARGE SCALE GENOMIC DNA]</scope>
    <source>
        <strain evidence="1 2">S8</strain>
    </source>
</reference>
<proteinExistence type="predicted"/>
<evidence type="ECO:0000313" key="2">
    <source>
        <dbReference type="Proteomes" id="UP000266313"/>
    </source>
</evidence>
<sequence length="84" mass="9779">MPQKIYLGRLGDAEREHWEQLLRGGRTTTRHVTRARILLEAAEGWTDERIAEALSVGRATIERTRRRFVECNLEALKKRPRPGQ</sequence>
<dbReference type="InterPro" id="IPR009057">
    <property type="entry name" value="Homeodomain-like_sf"/>
</dbReference>
<dbReference type="SUPFAM" id="SSF46689">
    <property type="entry name" value="Homeodomain-like"/>
    <property type="match status" value="1"/>
</dbReference>
<dbReference type="Pfam" id="PF13384">
    <property type="entry name" value="HTH_23"/>
    <property type="match status" value="1"/>
</dbReference>
<dbReference type="OrthoDB" id="165456at2"/>